<evidence type="ECO:0000313" key="3">
    <source>
        <dbReference type="Proteomes" id="UP000187209"/>
    </source>
</evidence>
<dbReference type="EMBL" id="MPUH01000150">
    <property type="protein sequence ID" value="OMJ88488.1"/>
    <property type="molecule type" value="Genomic_DNA"/>
</dbReference>
<evidence type="ECO:0008006" key="4">
    <source>
        <dbReference type="Google" id="ProtNLM"/>
    </source>
</evidence>
<name>A0A1R2CHL8_9CILI</name>
<keyword evidence="1" id="KW-0812">Transmembrane</keyword>
<feature type="transmembrane region" description="Helical" evidence="1">
    <location>
        <begin position="12"/>
        <end position="33"/>
    </location>
</feature>
<accession>A0A1R2CHL8</accession>
<proteinExistence type="predicted"/>
<organism evidence="2 3">
    <name type="scientific">Stentor coeruleus</name>
    <dbReference type="NCBI Taxonomy" id="5963"/>
    <lineage>
        <taxon>Eukaryota</taxon>
        <taxon>Sar</taxon>
        <taxon>Alveolata</taxon>
        <taxon>Ciliophora</taxon>
        <taxon>Postciliodesmatophora</taxon>
        <taxon>Heterotrichea</taxon>
        <taxon>Heterotrichida</taxon>
        <taxon>Stentoridae</taxon>
        <taxon>Stentor</taxon>
    </lineage>
</organism>
<keyword evidence="1" id="KW-1133">Transmembrane helix</keyword>
<feature type="transmembrane region" description="Helical" evidence="1">
    <location>
        <begin position="178"/>
        <end position="200"/>
    </location>
</feature>
<feature type="transmembrane region" description="Helical" evidence="1">
    <location>
        <begin position="93"/>
        <end position="113"/>
    </location>
</feature>
<sequence length="218" mass="25139">MKKVLNINKPIWLTIFSSIMLCTIGFIIVEFSYDDWFSQTLKSDDFNIDYKGGLLKPQGKSDFYQHFYDKCSNDDPVGDGFCKQLKAFRTGGLAYMSLSLFSLLFIAGSYFILMVNICKCKSLKHKFPLIMTSVLYGSGFLLHILGFIIWVFVVKVRFHECKYDMPLKIEHDVCWENGAGFALFVNVFMFVVSFASYGFMKKLRNRSGRLISENRSIN</sequence>
<keyword evidence="3" id="KW-1185">Reference proteome</keyword>
<evidence type="ECO:0000256" key="1">
    <source>
        <dbReference type="SAM" id="Phobius"/>
    </source>
</evidence>
<reference evidence="2 3" key="1">
    <citation type="submission" date="2016-11" db="EMBL/GenBank/DDBJ databases">
        <title>The macronuclear genome of Stentor coeruleus: a giant cell with tiny introns.</title>
        <authorList>
            <person name="Slabodnick M."/>
            <person name="Ruby J.G."/>
            <person name="Reiff S.B."/>
            <person name="Swart E.C."/>
            <person name="Gosai S."/>
            <person name="Prabakaran S."/>
            <person name="Witkowska E."/>
            <person name="Larue G.E."/>
            <person name="Fisher S."/>
            <person name="Freeman R.M."/>
            <person name="Gunawardena J."/>
            <person name="Chu W."/>
            <person name="Stover N.A."/>
            <person name="Gregory B.D."/>
            <person name="Nowacki M."/>
            <person name="Derisi J."/>
            <person name="Roy S.W."/>
            <person name="Marshall W.F."/>
            <person name="Sood P."/>
        </authorList>
    </citation>
    <scope>NUCLEOTIDE SEQUENCE [LARGE SCALE GENOMIC DNA]</scope>
    <source>
        <strain evidence="2">WM001</strain>
    </source>
</reference>
<keyword evidence="1" id="KW-0472">Membrane</keyword>
<dbReference type="AlphaFoldDB" id="A0A1R2CHL8"/>
<dbReference type="Proteomes" id="UP000187209">
    <property type="component" value="Unassembled WGS sequence"/>
</dbReference>
<evidence type="ECO:0000313" key="2">
    <source>
        <dbReference type="EMBL" id="OMJ88488.1"/>
    </source>
</evidence>
<dbReference type="Gene3D" id="1.20.1070.10">
    <property type="entry name" value="Rhodopsin 7-helix transmembrane proteins"/>
    <property type="match status" value="1"/>
</dbReference>
<protein>
    <recommendedName>
        <fullName evidence="4">MARVEL domain-containing protein</fullName>
    </recommendedName>
</protein>
<feature type="transmembrane region" description="Helical" evidence="1">
    <location>
        <begin position="134"/>
        <end position="158"/>
    </location>
</feature>
<comment type="caution">
    <text evidence="2">The sequence shown here is derived from an EMBL/GenBank/DDBJ whole genome shotgun (WGS) entry which is preliminary data.</text>
</comment>
<gene>
    <name evidence="2" type="ORF">SteCoe_9618</name>
</gene>